<feature type="region of interest" description="Disordered" evidence="1">
    <location>
        <begin position="757"/>
        <end position="791"/>
    </location>
</feature>
<dbReference type="RefSeq" id="WP_173236234.1">
    <property type="nucleotide sequence ID" value="NZ_AP022839.1"/>
</dbReference>
<feature type="compositionally biased region" description="Basic and acidic residues" evidence="1">
    <location>
        <begin position="760"/>
        <end position="779"/>
    </location>
</feature>
<dbReference type="EMBL" id="AP022839">
    <property type="protein sequence ID" value="BCA94291.1"/>
    <property type="molecule type" value="Genomic_DNA"/>
</dbReference>
<feature type="transmembrane region" description="Helical" evidence="2">
    <location>
        <begin position="711"/>
        <end position="735"/>
    </location>
</feature>
<keyword evidence="2" id="KW-0812">Transmembrane</keyword>
<dbReference type="Proteomes" id="UP000502894">
    <property type="component" value="Chromosome"/>
</dbReference>
<dbReference type="AlphaFoldDB" id="A0A6F8T1E7"/>
<name>A0A6F8T1E7_9GAMM</name>
<feature type="compositionally biased region" description="Polar residues" evidence="1">
    <location>
        <begin position="811"/>
        <end position="824"/>
    </location>
</feature>
<reference evidence="3" key="1">
    <citation type="journal article" date="2020" name="Microbiol. Resour. Announc.">
        <title>Complete Genome Sequence of Novel Psychrotolerant Legionella Strain TUM19329, Isolated from Antarctic Lake Sediment.</title>
        <authorList>
            <person name="Shimada S."/>
            <person name="Nakai R."/>
            <person name="Aoki K."/>
            <person name="Shimoeda N."/>
            <person name="Ohno G."/>
            <person name="Miyazaki Y."/>
            <person name="Kudoh S."/>
            <person name="Imura S."/>
            <person name="Watanabe K."/>
            <person name="Ishii Y."/>
            <person name="Tateda K."/>
        </authorList>
    </citation>
    <scope>NUCLEOTIDE SEQUENCE [LARGE SCALE GENOMIC DNA]</scope>
    <source>
        <strain evidence="3">TUM19329</strain>
    </source>
</reference>
<evidence type="ECO:0000313" key="4">
    <source>
        <dbReference type="Proteomes" id="UP000502894"/>
    </source>
</evidence>
<protein>
    <submittedName>
        <fullName evidence="3">Uncharacterized protein</fullName>
    </submittedName>
</protein>
<sequence length="841" mass="92519">MATPLTIFQAQAQAVYMSELAKIAQEEAVKESNLLSFDPQGRVLIEVTPDAKQKQRIMEKIKNIAPPGELEIDIQALTLNEAVGKMVTPTTTVSLDIKTNPRLKNIFDTQLENALKKIETPQVTTQIMNQLTTKPKGSLIALQQEYYFHLALVARVYEKAAPEDLSSEKMASIHHAATAAVNSLVIEAYAKALKGAMRGNTLDMAKLNKSLDKARKELLPKAHNIMMKAIVSHTGVILTKKQLKEITNPKGIKETIKHVAEGTTATSNDIVHLDSEVGLATLIAGSKNTAHDRIEGNQFAHRQLITHSLKADGRIEANKNLRIQIRTPSPVLKEGLADDNAYINDAVTKLTTITTDYKLDKHLTSDENKPKAFIYNSYTALNDTLGDINGNLQTQSADHILRGAHRYNARQLHNNPDPVFCFVQNISVNGFGDTLGYDTGNPLREESTLMTEMALLHTLYDASPEQQNKIGKVFDQYKKYLQTPHRPSYFSNSQAGKEAKEMIQSLKSVWKDKVNPVSDNIQENVNNGLKNLMANNLHFDHGYSKLFQALSVYAEEASIGGCKSGNERAQAINGRVAILDSLSGGNENSEGMQKIKEALSALAKGGNNVPQTAQVLKEALDTEYNRVGLQSAASVVSLVDQGASAKVEAKNGFLWWWTSRNYAEEPDTVMDNLHQSKAGSMQAHKSLTQLMKEAWDFGPKSWWDRLKSSPLGAVGGVIAIVILPIAIGVGIYNAIDNIERAAKENEILDIQGSANTHTTGVEKNENSYARIDRKLDNSRGHKHPKGIRTPDYIEDEAHQKENTHPGLTIAASLQTTAPIGISSTRMKKDAEDNEDSGYTPQ</sequence>
<evidence type="ECO:0000256" key="2">
    <source>
        <dbReference type="SAM" id="Phobius"/>
    </source>
</evidence>
<keyword evidence="2" id="KW-1133">Transmembrane helix</keyword>
<keyword evidence="2" id="KW-0472">Membrane</keyword>
<keyword evidence="4" id="KW-1185">Reference proteome</keyword>
<gene>
    <name evidence="3" type="ORF">TUM19329_06520</name>
</gene>
<evidence type="ECO:0000256" key="1">
    <source>
        <dbReference type="SAM" id="MobiDB-lite"/>
    </source>
</evidence>
<dbReference type="KEGG" id="lant:TUM19329_06520"/>
<organism evidence="3 4">
    <name type="scientific">Legionella antarctica</name>
    <dbReference type="NCBI Taxonomy" id="2708020"/>
    <lineage>
        <taxon>Bacteria</taxon>
        <taxon>Pseudomonadati</taxon>
        <taxon>Pseudomonadota</taxon>
        <taxon>Gammaproteobacteria</taxon>
        <taxon>Legionellales</taxon>
        <taxon>Legionellaceae</taxon>
        <taxon>Legionella</taxon>
    </lineage>
</organism>
<feature type="region of interest" description="Disordered" evidence="1">
    <location>
        <begin position="804"/>
        <end position="841"/>
    </location>
</feature>
<accession>A0A6F8T1E7</accession>
<evidence type="ECO:0000313" key="3">
    <source>
        <dbReference type="EMBL" id="BCA94291.1"/>
    </source>
</evidence>
<proteinExistence type="predicted"/>